<accession>A0A3B7MEL7</accession>
<evidence type="ECO:0000313" key="2">
    <source>
        <dbReference type="EMBL" id="AXY68035.1"/>
    </source>
</evidence>
<dbReference type="KEGG" id="tsq:D3A95_07720"/>
<evidence type="ECO:0000313" key="3">
    <source>
        <dbReference type="Proteomes" id="UP000261812"/>
    </source>
</evidence>
<proteinExistence type="predicted"/>
<gene>
    <name evidence="2" type="ORF">D3A95_07720</name>
</gene>
<feature type="coiled-coil region" evidence="1">
    <location>
        <begin position="140"/>
        <end position="220"/>
    </location>
</feature>
<dbReference type="EMBL" id="CP032152">
    <property type="protein sequence ID" value="AXY68035.1"/>
    <property type="molecule type" value="Genomic_DNA"/>
</dbReference>
<organism evidence="2 3">
    <name type="scientific">Thermosynechococcus sichuanensis E542</name>
    <dbReference type="NCBI Taxonomy" id="2016101"/>
    <lineage>
        <taxon>Bacteria</taxon>
        <taxon>Bacillati</taxon>
        <taxon>Cyanobacteriota</taxon>
        <taxon>Cyanophyceae</taxon>
        <taxon>Acaryochloridales</taxon>
        <taxon>Thermosynechococcaceae</taxon>
        <taxon>Thermosynechococcus</taxon>
        <taxon>Thermosynechococcus sichuanensis</taxon>
    </lineage>
</organism>
<keyword evidence="3" id="KW-1185">Reference proteome</keyword>
<name>A0A3B7MEL7_9CYAN</name>
<evidence type="ECO:0000256" key="1">
    <source>
        <dbReference type="SAM" id="Coils"/>
    </source>
</evidence>
<protein>
    <submittedName>
        <fullName evidence="2">Uncharacterized protein</fullName>
    </submittedName>
</protein>
<dbReference type="RefSeq" id="WP_181494478.1">
    <property type="nucleotide sequence ID" value="NZ_CP032152.1"/>
</dbReference>
<dbReference type="AlphaFoldDB" id="A0A3B7MEL7"/>
<reference evidence="3" key="1">
    <citation type="submission" date="2018-09" db="EMBL/GenBank/DDBJ databases">
        <title>Complete genome sequence of thermophilic cyanobacteria strain Thermosynechococcus elongatus PKUAC-SCTE542.</title>
        <authorList>
            <person name="Liang Y."/>
            <person name="Tang J."/>
            <person name="Daroch M."/>
        </authorList>
    </citation>
    <scope>NUCLEOTIDE SEQUENCE [LARGE SCALE GENOMIC DNA]</scope>
    <source>
        <strain evidence="3">E542</strain>
    </source>
</reference>
<dbReference type="Proteomes" id="UP000261812">
    <property type="component" value="Chromosome"/>
</dbReference>
<sequence>MNMSRHNPHQIAAMIRELATLQSQIDAIQALFKEQRGIHTKREMKQIARQWGWQIIEGSGKHPTKAVRGHLKVILTGHGDGDTLPKKTFYKTLKQLASPILQELEAAQTEYLAALGFYFFEGNGHKFVSRQEFDQLKEELSAYQTHNQQLEEWVETLEEEVNQLENEKKLLEEKRKANEQAVLEMLLGLETKNAALTAQVQQLQQQIQYLQEKERIAAQQWQIVMNAQRQLANEKMLEDVLKRLKKLQFFLHQCQAVVQQLPALWRQPIQSFLDKMSSILEADLEGSDSHKRQLESDADGTD</sequence>
<keyword evidence="1" id="KW-0175">Coiled coil</keyword>